<name>A0ABY2ISZ0_9MICO</name>
<dbReference type="PANTHER" id="PTHR48081:SF8">
    <property type="entry name" value="ALPHA_BETA HYDROLASE FOLD-3 DOMAIN-CONTAINING PROTEIN-RELATED"/>
    <property type="match status" value="1"/>
</dbReference>
<protein>
    <submittedName>
        <fullName evidence="3">Steryl acetyl hydrolase</fullName>
    </submittedName>
</protein>
<dbReference type="RefSeq" id="WP_134433198.1">
    <property type="nucleotide sequence ID" value="NZ_SOGQ01000091.1"/>
</dbReference>
<dbReference type="InterPro" id="IPR050300">
    <property type="entry name" value="GDXG_lipolytic_enzyme"/>
</dbReference>
<accession>A0ABY2ISZ0</accession>
<feature type="domain" description="Alpha/beta hydrolase fold-3" evidence="2">
    <location>
        <begin position="78"/>
        <end position="275"/>
    </location>
</feature>
<dbReference type="Pfam" id="PF07859">
    <property type="entry name" value="Abhydrolase_3"/>
    <property type="match status" value="1"/>
</dbReference>
<keyword evidence="1 3" id="KW-0378">Hydrolase</keyword>
<keyword evidence="4" id="KW-1185">Reference proteome</keyword>
<sequence>MILPDRAIPALLRATMANASFVTEAGARRRLRERTLRPASYGPPRRLRADVIISAARDDAGWPIYTVAPRNAPAQGTVIYVHGGGWVNEISLQHWQLSAQIAAEAKTTVQVIIYPLVPFGTAQQVVDNVAATALISTRTYGPTVLAGDSAGGQIVLSTVLQLRDRHGLTLPRTIAISPAVDLSLKNPAIATVQPTDPWLGTNGSRVFINLWKDSLDVSNPIVSPINGTMEGLGPITLFSGTRDILNPDDRLYAEKAVKAGVDVEFIQHDGQFHVYPLLPTTVGQEARKKIVGRVREAIALEASLGSA</sequence>
<dbReference type="InterPro" id="IPR029058">
    <property type="entry name" value="AB_hydrolase_fold"/>
</dbReference>
<evidence type="ECO:0000256" key="1">
    <source>
        <dbReference type="ARBA" id="ARBA00022801"/>
    </source>
</evidence>
<dbReference type="PANTHER" id="PTHR48081">
    <property type="entry name" value="AB HYDROLASE SUPERFAMILY PROTEIN C4A8.06C"/>
    <property type="match status" value="1"/>
</dbReference>
<reference evidence="3 4" key="1">
    <citation type="submission" date="2019-03" db="EMBL/GenBank/DDBJ databases">
        <title>Genomics of glacier-inhabiting Cryobacterium strains.</title>
        <authorList>
            <person name="Liu Q."/>
            <person name="Xin Y.-H."/>
        </authorList>
    </citation>
    <scope>NUCLEOTIDE SEQUENCE [LARGE SCALE GENOMIC DNA]</scope>
    <source>
        <strain evidence="3 4">TMT1-23-1</strain>
    </source>
</reference>
<dbReference type="EMBL" id="SOGQ01000091">
    <property type="protein sequence ID" value="TFC93921.1"/>
    <property type="molecule type" value="Genomic_DNA"/>
</dbReference>
<evidence type="ECO:0000259" key="2">
    <source>
        <dbReference type="Pfam" id="PF07859"/>
    </source>
</evidence>
<dbReference type="InterPro" id="IPR013094">
    <property type="entry name" value="AB_hydrolase_3"/>
</dbReference>
<gene>
    <name evidence="3" type="ORF">E3T28_16105</name>
</gene>
<dbReference type="SUPFAM" id="SSF53474">
    <property type="entry name" value="alpha/beta-Hydrolases"/>
    <property type="match status" value="1"/>
</dbReference>
<comment type="caution">
    <text evidence="3">The sequence shown here is derived from an EMBL/GenBank/DDBJ whole genome shotgun (WGS) entry which is preliminary data.</text>
</comment>
<evidence type="ECO:0000313" key="4">
    <source>
        <dbReference type="Proteomes" id="UP000297853"/>
    </source>
</evidence>
<dbReference type="GO" id="GO:0016787">
    <property type="term" value="F:hydrolase activity"/>
    <property type="evidence" value="ECO:0007669"/>
    <property type="project" value="UniProtKB-KW"/>
</dbReference>
<organism evidence="3 4">
    <name type="scientific">Cryobacterium sinapicolor</name>
    <dbReference type="NCBI Taxonomy" id="1259236"/>
    <lineage>
        <taxon>Bacteria</taxon>
        <taxon>Bacillati</taxon>
        <taxon>Actinomycetota</taxon>
        <taxon>Actinomycetes</taxon>
        <taxon>Micrococcales</taxon>
        <taxon>Microbacteriaceae</taxon>
        <taxon>Cryobacterium</taxon>
    </lineage>
</organism>
<proteinExistence type="predicted"/>
<dbReference type="Gene3D" id="3.40.50.1820">
    <property type="entry name" value="alpha/beta hydrolase"/>
    <property type="match status" value="1"/>
</dbReference>
<evidence type="ECO:0000313" key="3">
    <source>
        <dbReference type="EMBL" id="TFC93921.1"/>
    </source>
</evidence>
<dbReference type="Proteomes" id="UP000297853">
    <property type="component" value="Unassembled WGS sequence"/>
</dbReference>